<name>A0A1Y1RY58_9SPIO</name>
<accession>A0A1Y1RY58</accession>
<keyword evidence="3" id="KW-1185">Reference proteome</keyword>
<evidence type="ECO:0008006" key="4">
    <source>
        <dbReference type="Google" id="ProtNLM"/>
    </source>
</evidence>
<feature type="signal peptide" evidence="1">
    <location>
        <begin position="1"/>
        <end position="21"/>
    </location>
</feature>
<sequence length="393" mass="42619">MKRISSVLLLLLLIAAMPVFSAWSESAVALSGIENAGGDPRYDYLAGIVEGLLLFDLSRAPGIVLVNRSSIDDVLEEQRLALTGLTREEKSVQIGRLVGADVLIHGSYVFMGGDVLFSLTITDVESGSVRAVSERGATENTLHRLAEKSVAAINGGRISFTDPDSGRSILSFQDEKPGEILLYSNLVDAEIRVDGDFIGYTTGDSRVPFAITGISPGTHVVETDLGGDFGVVRLPEISFHNWSAKVQVSPGGRSVLRANERHFNSILYDLQQLFRLSETLYSDGKNEMSFRDDLSFTDRKGNSVAAAVSGEARFSESRGTLNVVYSYEGEEHSFSLDTAKPDSSIETEIGLSSLRLSIESRYTNSCSVSVYVDRTDVYQGLHREEGKQGAGVP</sequence>
<dbReference type="Gene3D" id="3.40.50.10610">
    <property type="entry name" value="ABC-type transport auxiliary lipoprotein component"/>
    <property type="match status" value="1"/>
</dbReference>
<evidence type="ECO:0000313" key="3">
    <source>
        <dbReference type="Proteomes" id="UP000192343"/>
    </source>
</evidence>
<evidence type="ECO:0000256" key="1">
    <source>
        <dbReference type="SAM" id="SignalP"/>
    </source>
</evidence>
<reference evidence="2 3" key="1">
    <citation type="submission" date="2017-03" db="EMBL/GenBank/DDBJ databases">
        <title>Draft Genome sequence of Marispirochaeta sp. strain JC444.</title>
        <authorList>
            <person name="Shivani Y."/>
            <person name="Subhash Y."/>
            <person name="Sasikala C."/>
            <person name="Ramana C."/>
        </authorList>
    </citation>
    <scope>NUCLEOTIDE SEQUENCE [LARGE SCALE GENOMIC DNA]</scope>
    <source>
        <strain evidence="2 3">JC444</strain>
    </source>
</reference>
<dbReference type="OrthoDB" id="368255at2"/>
<gene>
    <name evidence="2" type="ORF">B4O97_09300</name>
</gene>
<dbReference type="RefSeq" id="WP_083050290.1">
    <property type="nucleotide sequence ID" value="NZ_MWQY01000009.1"/>
</dbReference>
<proteinExistence type="predicted"/>
<evidence type="ECO:0000313" key="2">
    <source>
        <dbReference type="EMBL" id="ORC35360.1"/>
    </source>
</evidence>
<dbReference type="EMBL" id="MWQY01000009">
    <property type="protein sequence ID" value="ORC35360.1"/>
    <property type="molecule type" value="Genomic_DNA"/>
</dbReference>
<comment type="caution">
    <text evidence="2">The sequence shown here is derived from an EMBL/GenBank/DDBJ whole genome shotgun (WGS) entry which is preliminary data.</text>
</comment>
<dbReference type="STRING" id="1963862.B4O97_09300"/>
<keyword evidence="1" id="KW-0732">Signal</keyword>
<feature type="chain" id="PRO_5012417682" description="PEGA domain-containing protein" evidence="1">
    <location>
        <begin position="22"/>
        <end position="393"/>
    </location>
</feature>
<dbReference type="AlphaFoldDB" id="A0A1Y1RY58"/>
<organism evidence="2 3">
    <name type="scientific">Marispirochaeta aestuarii</name>
    <dbReference type="NCBI Taxonomy" id="1963862"/>
    <lineage>
        <taxon>Bacteria</taxon>
        <taxon>Pseudomonadati</taxon>
        <taxon>Spirochaetota</taxon>
        <taxon>Spirochaetia</taxon>
        <taxon>Spirochaetales</taxon>
        <taxon>Spirochaetaceae</taxon>
        <taxon>Marispirochaeta</taxon>
    </lineage>
</organism>
<dbReference type="Proteomes" id="UP000192343">
    <property type="component" value="Unassembled WGS sequence"/>
</dbReference>
<protein>
    <recommendedName>
        <fullName evidence="4">PEGA domain-containing protein</fullName>
    </recommendedName>
</protein>